<dbReference type="PANTHER" id="PTHR30506">
    <property type="entry name" value="INNER MEMBRANE PROTEIN"/>
    <property type="match status" value="1"/>
</dbReference>
<feature type="transmembrane region" description="Helical" evidence="7">
    <location>
        <begin position="145"/>
        <end position="164"/>
    </location>
</feature>
<feature type="transmembrane region" description="Helical" evidence="7">
    <location>
        <begin position="64"/>
        <end position="80"/>
    </location>
</feature>
<evidence type="ECO:0000313" key="10">
    <source>
        <dbReference type="Proteomes" id="UP000034137"/>
    </source>
</evidence>
<keyword evidence="5 7" id="KW-1133">Transmembrane helix</keyword>
<name>A0A0G0SGV2_9BACT</name>
<dbReference type="GO" id="GO:0005886">
    <property type="term" value="C:plasma membrane"/>
    <property type="evidence" value="ECO:0007669"/>
    <property type="project" value="UniProtKB-SubCell"/>
</dbReference>
<protein>
    <recommendedName>
        <fullName evidence="8">Glycine transporter domain-containing protein</fullName>
    </recommendedName>
</protein>
<accession>A0A0G0SGV2</accession>
<evidence type="ECO:0000256" key="5">
    <source>
        <dbReference type="ARBA" id="ARBA00022989"/>
    </source>
</evidence>
<dbReference type="PANTHER" id="PTHR30506:SF3">
    <property type="entry name" value="UPF0126 INNER MEMBRANE PROTEIN YADS-RELATED"/>
    <property type="match status" value="1"/>
</dbReference>
<proteinExistence type="inferred from homology"/>
<feature type="transmembrane region" description="Helical" evidence="7">
    <location>
        <begin position="170"/>
        <end position="191"/>
    </location>
</feature>
<dbReference type="InterPro" id="IPR005115">
    <property type="entry name" value="Gly_transporter"/>
</dbReference>
<comment type="caution">
    <text evidence="9">The sequence shown here is derived from an EMBL/GenBank/DDBJ whole genome shotgun (WGS) entry which is preliminary data.</text>
</comment>
<evidence type="ECO:0000313" key="9">
    <source>
        <dbReference type="EMBL" id="KKR33930.1"/>
    </source>
</evidence>
<sequence length="210" mass="23497">MINEILILDLIGTFAFASYGSYFAIKKDFDLFGIFVCAFLTAVGGGTIRELILNHVPFYFFDEKYIATIIIGIIFTILFFKKFQKINSFMLVLDAIGLVVFALIGANHAVNAGLGLFAVVFFAVITSVGGGLIRDMVMNEVPEIMHRDLYASVAIVLGAAFWYGRNYINSMLFINILLAFCFALRMSAITFKINLWKPAKKFEIENSAEF</sequence>
<feature type="domain" description="Glycine transporter" evidence="8">
    <location>
        <begin position="7"/>
        <end position="79"/>
    </location>
</feature>
<organism evidence="9 10">
    <name type="scientific">Candidatus Falkowbacteria bacterium GW2011_GWF2_39_8</name>
    <dbReference type="NCBI Taxonomy" id="1618642"/>
    <lineage>
        <taxon>Bacteria</taxon>
        <taxon>Candidatus Falkowiibacteriota</taxon>
    </lineage>
</organism>
<evidence type="ECO:0000256" key="6">
    <source>
        <dbReference type="ARBA" id="ARBA00023136"/>
    </source>
</evidence>
<evidence type="ECO:0000256" key="3">
    <source>
        <dbReference type="ARBA" id="ARBA00022475"/>
    </source>
</evidence>
<keyword evidence="6 7" id="KW-0472">Membrane</keyword>
<feature type="transmembrane region" description="Helical" evidence="7">
    <location>
        <begin position="32"/>
        <end position="52"/>
    </location>
</feature>
<evidence type="ECO:0000256" key="1">
    <source>
        <dbReference type="ARBA" id="ARBA00004651"/>
    </source>
</evidence>
<comment type="similarity">
    <text evidence="2">Belongs to the UPF0126 family.</text>
</comment>
<feature type="domain" description="Glycine transporter" evidence="8">
    <location>
        <begin position="92"/>
        <end position="163"/>
    </location>
</feature>
<dbReference type="Proteomes" id="UP000034137">
    <property type="component" value="Unassembled WGS sequence"/>
</dbReference>
<keyword evidence="4 7" id="KW-0812">Transmembrane</keyword>
<feature type="transmembrane region" description="Helical" evidence="7">
    <location>
        <begin position="112"/>
        <end position="133"/>
    </location>
</feature>
<dbReference type="EMBL" id="LBXO01000001">
    <property type="protein sequence ID" value="KKR33930.1"/>
    <property type="molecule type" value="Genomic_DNA"/>
</dbReference>
<feature type="transmembrane region" description="Helical" evidence="7">
    <location>
        <begin position="87"/>
        <end position="106"/>
    </location>
</feature>
<evidence type="ECO:0000256" key="2">
    <source>
        <dbReference type="ARBA" id="ARBA00008193"/>
    </source>
</evidence>
<gene>
    <name evidence="9" type="ORF">UT64_C0001G0004</name>
</gene>
<evidence type="ECO:0000259" key="8">
    <source>
        <dbReference type="Pfam" id="PF03458"/>
    </source>
</evidence>
<evidence type="ECO:0000256" key="4">
    <source>
        <dbReference type="ARBA" id="ARBA00022692"/>
    </source>
</evidence>
<keyword evidence="3" id="KW-1003">Cell membrane</keyword>
<evidence type="ECO:0000256" key="7">
    <source>
        <dbReference type="SAM" id="Phobius"/>
    </source>
</evidence>
<dbReference type="Pfam" id="PF03458">
    <property type="entry name" value="Gly_transporter"/>
    <property type="match status" value="2"/>
</dbReference>
<dbReference type="AlphaFoldDB" id="A0A0G0SGV2"/>
<reference evidence="9 10" key="1">
    <citation type="journal article" date="2015" name="Nature">
        <title>rRNA introns, odd ribosomes, and small enigmatic genomes across a large radiation of phyla.</title>
        <authorList>
            <person name="Brown C.T."/>
            <person name="Hug L.A."/>
            <person name="Thomas B.C."/>
            <person name="Sharon I."/>
            <person name="Castelle C.J."/>
            <person name="Singh A."/>
            <person name="Wilkins M.J."/>
            <person name="Williams K.H."/>
            <person name="Banfield J.F."/>
        </authorList>
    </citation>
    <scope>NUCLEOTIDE SEQUENCE [LARGE SCALE GENOMIC DNA]</scope>
</reference>
<comment type="subcellular location">
    <subcellularLocation>
        <location evidence="1">Cell membrane</location>
        <topology evidence="1">Multi-pass membrane protein</topology>
    </subcellularLocation>
</comment>
<feature type="transmembrane region" description="Helical" evidence="7">
    <location>
        <begin position="6"/>
        <end position="25"/>
    </location>
</feature>